<evidence type="ECO:0000259" key="1">
    <source>
        <dbReference type="PROSITE" id="PS00028"/>
    </source>
</evidence>
<comment type="caution">
    <text evidence="2">The sequence shown here is derived from an EMBL/GenBank/DDBJ whole genome shotgun (WGS) entry which is preliminary data.</text>
</comment>
<dbReference type="InterPro" id="IPR025525">
    <property type="entry name" value="hAT-like_transposase_RNase-H"/>
</dbReference>
<evidence type="ECO:0000313" key="3">
    <source>
        <dbReference type="Proteomes" id="UP001281410"/>
    </source>
</evidence>
<gene>
    <name evidence="2" type="ORF">Dsin_028902</name>
</gene>
<organism evidence="2 3">
    <name type="scientific">Dipteronia sinensis</name>
    <dbReference type="NCBI Taxonomy" id="43782"/>
    <lineage>
        <taxon>Eukaryota</taxon>
        <taxon>Viridiplantae</taxon>
        <taxon>Streptophyta</taxon>
        <taxon>Embryophyta</taxon>
        <taxon>Tracheophyta</taxon>
        <taxon>Spermatophyta</taxon>
        <taxon>Magnoliopsida</taxon>
        <taxon>eudicotyledons</taxon>
        <taxon>Gunneridae</taxon>
        <taxon>Pentapetalae</taxon>
        <taxon>rosids</taxon>
        <taxon>malvids</taxon>
        <taxon>Sapindales</taxon>
        <taxon>Sapindaceae</taxon>
        <taxon>Hippocastanoideae</taxon>
        <taxon>Acereae</taxon>
        <taxon>Dipteronia</taxon>
    </lineage>
</organism>
<dbReference type="PROSITE" id="PS00028">
    <property type="entry name" value="ZINC_FINGER_C2H2_1"/>
    <property type="match status" value="1"/>
</dbReference>
<dbReference type="Proteomes" id="UP001281410">
    <property type="component" value="Unassembled WGS sequence"/>
</dbReference>
<evidence type="ECO:0000313" key="2">
    <source>
        <dbReference type="EMBL" id="KAK3189341.1"/>
    </source>
</evidence>
<dbReference type="AlphaFoldDB" id="A0AAE0DUZ7"/>
<feature type="domain" description="C2H2-type" evidence="1">
    <location>
        <begin position="14"/>
        <end position="34"/>
    </location>
</feature>
<dbReference type="Pfam" id="PF14372">
    <property type="entry name" value="hAT-like_RNase-H"/>
    <property type="match status" value="1"/>
</dbReference>
<dbReference type="EMBL" id="JANJYJ010000009">
    <property type="protein sequence ID" value="KAK3189341.1"/>
    <property type="molecule type" value="Genomic_DNA"/>
</dbReference>
<proteinExistence type="predicted"/>
<dbReference type="GO" id="GO:0003677">
    <property type="term" value="F:DNA binding"/>
    <property type="evidence" value="ECO:0007669"/>
    <property type="project" value="InterPro"/>
</dbReference>
<keyword evidence="3" id="KW-1185">Reference proteome</keyword>
<protein>
    <recommendedName>
        <fullName evidence="1">C2H2-type domain-containing protein</fullName>
    </recommendedName>
</protein>
<accession>A0AAE0DUZ7</accession>
<sequence>MTLPDGTVGPRAKCKFCPKNYTTTKGETGHLRMHVLKCIPAHVHVPTTTQTQLQRHLDRSVTTWHYEAVHARECLARENDMLGPAVVAMETKFKKYWSEMRFLYALGVIVDPRIKLSGLEYLLEFIGNKLSVDYSDQITDIRNKLFEVFSIYELRFGGVDTEPSPKPDTQQLPTSWSILKRRKKEKSASSSSSTT</sequence>
<name>A0AAE0DUZ7_9ROSI</name>
<dbReference type="InterPro" id="IPR013087">
    <property type="entry name" value="Znf_C2H2_type"/>
</dbReference>
<reference evidence="2" key="1">
    <citation type="journal article" date="2023" name="Plant J.">
        <title>Genome sequences and population genomics provide insights into the demographic history, inbreeding, and mutation load of two 'living fossil' tree species of Dipteronia.</title>
        <authorList>
            <person name="Feng Y."/>
            <person name="Comes H.P."/>
            <person name="Chen J."/>
            <person name="Zhu S."/>
            <person name="Lu R."/>
            <person name="Zhang X."/>
            <person name="Li P."/>
            <person name="Qiu J."/>
            <person name="Olsen K.M."/>
            <person name="Qiu Y."/>
        </authorList>
    </citation>
    <scope>NUCLEOTIDE SEQUENCE</scope>
    <source>
        <strain evidence="2">NBL</strain>
    </source>
</reference>